<evidence type="ECO:0000313" key="4">
    <source>
        <dbReference type="Proteomes" id="UP000283993"/>
    </source>
</evidence>
<dbReference type="SMART" id="SM00327">
    <property type="entry name" value="VWA"/>
    <property type="match status" value="1"/>
</dbReference>
<dbReference type="CDD" id="cd00198">
    <property type="entry name" value="vWFA"/>
    <property type="match status" value="1"/>
</dbReference>
<feature type="transmembrane region" description="Helical" evidence="1">
    <location>
        <begin position="312"/>
        <end position="330"/>
    </location>
</feature>
<protein>
    <submittedName>
        <fullName evidence="3">MxaC protein</fullName>
    </submittedName>
</protein>
<dbReference type="InterPro" id="IPR002035">
    <property type="entry name" value="VWF_A"/>
</dbReference>
<keyword evidence="1" id="KW-0472">Membrane</keyword>
<name>A0A423PG30_9GAMM</name>
<dbReference type="Proteomes" id="UP000283993">
    <property type="component" value="Unassembled WGS sequence"/>
</dbReference>
<dbReference type="Pfam" id="PF13519">
    <property type="entry name" value="VWA_2"/>
    <property type="match status" value="1"/>
</dbReference>
<organism evidence="3 4">
    <name type="scientific">Salinisphaera orenii MK-B5</name>
    <dbReference type="NCBI Taxonomy" id="856730"/>
    <lineage>
        <taxon>Bacteria</taxon>
        <taxon>Pseudomonadati</taxon>
        <taxon>Pseudomonadota</taxon>
        <taxon>Gammaproteobacteria</taxon>
        <taxon>Salinisphaerales</taxon>
        <taxon>Salinisphaeraceae</taxon>
        <taxon>Salinisphaera</taxon>
    </lineage>
</organism>
<dbReference type="Gene3D" id="3.40.50.410">
    <property type="entry name" value="von Willebrand factor, type A domain"/>
    <property type="match status" value="1"/>
</dbReference>
<evidence type="ECO:0000259" key="2">
    <source>
        <dbReference type="PROSITE" id="PS50234"/>
    </source>
</evidence>
<evidence type="ECO:0000313" key="3">
    <source>
        <dbReference type="EMBL" id="ROO24483.1"/>
    </source>
</evidence>
<dbReference type="AlphaFoldDB" id="A0A423PG30"/>
<feature type="transmembrane region" description="Helical" evidence="1">
    <location>
        <begin position="57"/>
        <end position="78"/>
    </location>
</feature>
<keyword evidence="1" id="KW-1133">Transmembrane helix</keyword>
<sequence>MPAPGGPRMNIAFDRPVLLVALVLALLPWWRLPLRVGEHAWLEMWPPDGLSTGIDIGLRIAASLAIAALIAGLARPYIGAQTVEKIARGAHVVLTLDRSLSMDQTFAGRNPQGGEESKSETARRLLTEFIGERDHDLFGVVSFSTRPMAVVPLSDDRRAAQAAVAAAATRGLAFTNVAAGLFMSLSYFKDTRASASRAIVLISDGAAEIDFRSAEHLRARFAEYDVSLYWIFLRTAGSPGIFDAPDEPRNDNAKAMPERYLHRFFQSLSTPYKAYEAENPAALAEAISDIGRLERRPLVYEQRLPRRDLSGWVYAFAAVMLVLGVASKAAERELVV</sequence>
<dbReference type="PROSITE" id="PS50234">
    <property type="entry name" value="VWFA"/>
    <property type="match status" value="1"/>
</dbReference>
<dbReference type="EMBL" id="AYKH01000042">
    <property type="protein sequence ID" value="ROO24483.1"/>
    <property type="molecule type" value="Genomic_DNA"/>
</dbReference>
<reference evidence="3 4" key="1">
    <citation type="submission" date="2013-10" db="EMBL/GenBank/DDBJ databases">
        <title>Salinisphaera orenii MK-B5 Genome Sequencing.</title>
        <authorList>
            <person name="Lai Q."/>
            <person name="Li C."/>
            <person name="Shao Z."/>
        </authorList>
    </citation>
    <scope>NUCLEOTIDE SEQUENCE [LARGE SCALE GENOMIC DNA]</scope>
    <source>
        <strain evidence="3 4">MK-B5</strain>
    </source>
</reference>
<comment type="caution">
    <text evidence="3">The sequence shown here is derived from an EMBL/GenBank/DDBJ whole genome shotgun (WGS) entry which is preliminary data.</text>
</comment>
<gene>
    <name evidence="3" type="ORF">SAOR_14915</name>
</gene>
<dbReference type="SUPFAM" id="SSF53300">
    <property type="entry name" value="vWA-like"/>
    <property type="match status" value="1"/>
</dbReference>
<keyword evidence="4" id="KW-1185">Reference proteome</keyword>
<evidence type="ECO:0000256" key="1">
    <source>
        <dbReference type="SAM" id="Phobius"/>
    </source>
</evidence>
<proteinExistence type="predicted"/>
<keyword evidence="1" id="KW-0812">Transmembrane</keyword>
<dbReference type="InterPro" id="IPR036465">
    <property type="entry name" value="vWFA_dom_sf"/>
</dbReference>
<accession>A0A423PG30</accession>
<feature type="domain" description="VWFA" evidence="2">
    <location>
        <begin position="91"/>
        <end position="290"/>
    </location>
</feature>